<keyword evidence="2" id="KW-0489">Methyltransferase</keyword>
<dbReference type="InterPro" id="IPR029063">
    <property type="entry name" value="SAM-dependent_MTases_sf"/>
</dbReference>
<evidence type="ECO:0000313" key="3">
    <source>
        <dbReference type="Proteomes" id="UP000192342"/>
    </source>
</evidence>
<organism evidence="2 3">
    <name type="scientific">Oceanococcus atlanticus</name>
    <dbReference type="NCBI Taxonomy" id="1317117"/>
    <lineage>
        <taxon>Bacteria</taxon>
        <taxon>Pseudomonadati</taxon>
        <taxon>Pseudomonadota</taxon>
        <taxon>Gammaproteobacteria</taxon>
        <taxon>Chromatiales</taxon>
        <taxon>Oceanococcaceae</taxon>
        <taxon>Oceanococcus</taxon>
    </lineage>
</organism>
<feature type="domain" description="Methyltransferase FkbM" evidence="1">
    <location>
        <begin position="65"/>
        <end position="247"/>
    </location>
</feature>
<dbReference type="Proteomes" id="UP000192342">
    <property type="component" value="Unassembled WGS sequence"/>
</dbReference>
<dbReference type="EMBL" id="AQQV01000001">
    <property type="protein sequence ID" value="ORE89148.1"/>
    <property type="molecule type" value="Genomic_DNA"/>
</dbReference>
<dbReference type="OrthoDB" id="6400257at2"/>
<dbReference type="InterPro" id="IPR052514">
    <property type="entry name" value="SAM-dependent_MTase"/>
</dbReference>
<dbReference type="AlphaFoldDB" id="A0A1Y1SHU6"/>
<reference evidence="2 3" key="1">
    <citation type="submission" date="2013-04" db="EMBL/GenBank/DDBJ databases">
        <title>Oceanococcus atlanticus 22II-S10r2 Genome Sequencing.</title>
        <authorList>
            <person name="Lai Q."/>
            <person name="Li G."/>
            <person name="Shao Z."/>
        </authorList>
    </citation>
    <scope>NUCLEOTIDE SEQUENCE [LARGE SCALE GENOMIC DNA]</scope>
    <source>
        <strain evidence="2 3">22II-S10r2</strain>
    </source>
</reference>
<dbReference type="Gene3D" id="3.40.50.150">
    <property type="entry name" value="Vaccinia Virus protein VP39"/>
    <property type="match status" value="1"/>
</dbReference>
<dbReference type="RefSeq" id="WP_083560004.1">
    <property type="nucleotide sequence ID" value="NZ_AQQV01000001.1"/>
</dbReference>
<keyword evidence="3" id="KW-1185">Reference proteome</keyword>
<dbReference type="PANTHER" id="PTHR34203">
    <property type="entry name" value="METHYLTRANSFERASE, FKBM FAMILY PROTEIN"/>
    <property type="match status" value="1"/>
</dbReference>
<dbReference type="SUPFAM" id="SSF53335">
    <property type="entry name" value="S-adenosyl-L-methionine-dependent methyltransferases"/>
    <property type="match status" value="1"/>
</dbReference>
<name>A0A1Y1SHU6_9GAMM</name>
<gene>
    <name evidence="2" type="ORF">ATO7_04695</name>
</gene>
<protein>
    <submittedName>
        <fullName evidence="2">FkbM family methyltransferase</fullName>
    </submittedName>
</protein>
<evidence type="ECO:0000313" key="2">
    <source>
        <dbReference type="EMBL" id="ORE89148.1"/>
    </source>
</evidence>
<proteinExistence type="predicted"/>
<dbReference type="GO" id="GO:0008168">
    <property type="term" value="F:methyltransferase activity"/>
    <property type="evidence" value="ECO:0007669"/>
    <property type="project" value="UniProtKB-KW"/>
</dbReference>
<dbReference type="GO" id="GO:0032259">
    <property type="term" value="P:methylation"/>
    <property type="evidence" value="ECO:0007669"/>
    <property type="project" value="UniProtKB-KW"/>
</dbReference>
<dbReference type="PANTHER" id="PTHR34203:SF15">
    <property type="entry name" value="SLL1173 PROTEIN"/>
    <property type="match status" value="1"/>
</dbReference>
<evidence type="ECO:0000259" key="1">
    <source>
        <dbReference type="Pfam" id="PF05050"/>
    </source>
</evidence>
<sequence>MGQLTAGRMVSAIGRVVGPLIPKDWALRQRLRSWRSHLPSNQPDTPVSLVMDAMGKAFPQAVFLQIGANDGALYDPMRRQIHRRRWRGIMVEPVPEIFARLQRNYRHLAPRIILENVAVSARSGEQPFYHLAHENDPAAAGLPVWYHALGSFHKDVVLSHREHIPDIDDRLVERMVPCMTVNDLCQRHGFQAVDIVQTDTEGHDYEILKLLDLEHLRPKLVLYEHHHLAAPDRQAAHDLLRACGYEFFEYGYDTLAIHVAALGPASTPLRQVWAQALALKESTES</sequence>
<dbReference type="NCBIfam" id="TIGR01444">
    <property type="entry name" value="fkbM_fam"/>
    <property type="match status" value="1"/>
</dbReference>
<dbReference type="STRING" id="1317117.ATO7_04695"/>
<accession>A0A1Y1SHU6</accession>
<dbReference type="Pfam" id="PF05050">
    <property type="entry name" value="Methyltransf_21"/>
    <property type="match status" value="1"/>
</dbReference>
<dbReference type="InterPro" id="IPR006342">
    <property type="entry name" value="FkbM_mtfrase"/>
</dbReference>
<comment type="caution">
    <text evidence="2">The sequence shown here is derived from an EMBL/GenBank/DDBJ whole genome shotgun (WGS) entry which is preliminary data.</text>
</comment>
<keyword evidence="2" id="KW-0808">Transferase</keyword>